<dbReference type="RefSeq" id="WP_359770614.1">
    <property type="nucleotide sequence ID" value="NZ_JBEYRR010000001.1"/>
</dbReference>
<keyword evidence="8" id="KW-0949">S-adenosyl-L-methionine</keyword>
<evidence type="ECO:0000256" key="11">
    <source>
        <dbReference type="ARBA" id="ARBA00031350"/>
    </source>
</evidence>
<keyword evidence="13" id="KW-1185">Reference proteome</keyword>
<proteinExistence type="inferred from homology"/>
<evidence type="ECO:0000256" key="2">
    <source>
        <dbReference type="ARBA" id="ARBA00005369"/>
    </source>
</evidence>
<dbReference type="PANTHER" id="PTHR11579">
    <property type="entry name" value="PROTEIN-L-ISOASPARTATE O-METHYLTRANSFERASE"/>
    <property type="match status" value="1"/>
</dbReference>
<dbReference type="InterPro" id="IPR029063">
    <property type="entry name" value="SAM-dependent_MTases_sf"/>
</dbReference>
<evidence type="ECO:0000256" key="4">
    <source>
        <dbReference type="ARBA" id="ARBA00013346"/>
    </source>
</evidence>
<accession>A0ABV3LSM0</accession>
<dbReference type="SUPFAM" id="SSF53335">
    <property type="entry name" value="S-adenosyl-L-methionine-dependent methyltransferases"/>
    <property type="match status" value="1"/>
</dbReference>
<dbReference type="EMBL" id="JBEYRS010000003">
    <property type="protein sequence ID" value="MEW2362457.1"/>
    <property type="molecule type" value="Genomic_DNA"/>
</dbReference>
<keyword evidence="7" id="KW-0808">Transferase</keyword>
<dbReference type="Proteomes" id="UP001553843">
    <property type="component" value="Unassembled WGS sequence"/>
</dbReference>
<dbReference type="InterPro" id="IPR000682">
    <property type="entry name" value="PCMT"/>
</dbReference>
<comment type="similarity">
    <text evidence="2">Belongs to the methyltransferase superfamily. L-isoaspartyl/D-aspartyl protein methyltransferase family.</text>
</comment>
<evidence type="ECO:0000313" key="12">
    <source>
        <dbReference type="EMBL" id="MEW2362457.1"/>
    </source>
</evidence>
<evidence type="ECO:0000256" key="10">
    <source>
        <dbReference type="ARBA" id="ARBA00031323"/>
    </source>
</evidence>
<name>A0ABV3LSM0_9ACTN</name>
<evidence type="ECO:0000313" key="13">
    <source>
        <dbReference type="Proteomes" id="UP001553843"/>
    </source>
</evidence>
<comment type="subcellular location">
    <subcellularLocation>
        <location evidence="1">Cytoplasm</location>
    </subcellularLocation>
</comment>
<dbReference type="EC" id="2.1.1.77" evidence="3"/>
<dbReference type="PANTHER" id="PTHR11579:SF0">
    <property type="entry name" value="PROTEIN-L-ISOASPARTATE(D-ASPARTATE) O-METHYLTRANSFERASE"/>
    <property type="match status" value="1"/>
</dbReference>
<gene>
    <name evidence="12" type="ORF">AB0887_10920</name>
</gene>
<dbReference type="CDD" id="cd02440">
    <property type="entry name" value="AdoMet_MTases"/>
    <property type="match status" value="1"/>
</dbReference>
<keyword evidence="6" id="KW-0489">Methyltransferase</keyword>
<dbReference type="Pfam" id="PF01135">
    <property type="entry name" value="PCMT"/>
    <property type="match status" value="1"/>
</dbReference>
<evidence type="ECO:0000256" key="5">
    <source>
        <dbReference type="ARBA" id="ARBA00022490"/>
    </source>
</evidence>
<keyword evidence="5" id="KW-0963">Cytoplasm</keyword>
<organism evidence="12 13">
    <name type="scientific">Streptomyces huasconensis</name>
    <dbReference type="NCBI Taxonomy" id="1854574"/>
    <lineage>
        <taxon>Bacteria</taxon>
        <taxon>Bacillati</taxon>
        <taxon>Actinomycetota</taxon>
        <taxon>Actinomycetes</taxon>
        <taxon>Kitasatosporales</taxon>
        <taxon>Streptomycetaceae</taxon>
        <taxon>Streptomyces</taxon>
    </lineage>
</organism>
<sequence>MRAAHDGRDRAVITRRDETGAAISSVSAAWLQADMIEHLHLEPGAIVFEAGSGGNNAELLAHVTGPGGRVVSVDIDPWVVRRTRRFLTEVGSGRVTVLEADTALGALAPLVPRGGFDAGVITYSCWDIAPAWREQLAEGGRLVLPLEVGGYTRAVTFERRGHVLHARHFTCCGFVHDQGQQARAVPFASLLDGALTLRFEHGAALATAGLEKALRGPRHEAATGVIMGATNPYFGSLQLYAATTLPGFCRLAAHQGPGGGCDWHREGPRRACDRRRRLARLSDPRTDPGR</sequence>
<evidence type="ECO:0000256" key="8">
    <source>
        <dbReference type="ARBA" id="ARBA00022691"/>
    </source>
</evidence>
<comment type="caution">
    <text evidence="12">The sequence shown here is derived from an EMBL/GenBank/DDBJ whole genome shotgun (WGS) entry which is preliminary data.</text>
</comment>
<evidence type="ECO:0000256" key="7">
    <source>
        <dbReference type="ARBA" id="ARBA00022679"/>
    </source>
</evidence>
<evidence type="ECO:0000256" key="9">
    <source>
        <dbReference type="ARBA" id="ARBA00030757"/>
    </source>
</evidence>
<evidence type="ECO:0000256" key="3">
    <source>
        <dbReference type="ARBA" id="ARBA00011890"/>
    </source>
</evidence>
<protein>
    <recommendedName>
        <fullName evidence="4">Protein-L-isoaspartate O-methyltransferase</fullName>
        <ecNumber evidence="3">2.1.1.77</ecNumber>
    </recommendedName>
    <alternativeName>
        <fullName evidence="11">L-isoaspartyl protein carboxyl methyltransferase</fullName>
    </alternativeName>
    <alternativeName>
        <fullName evidence="9">Protein L-isoaspartyl methyltransferase</fullName>
    </alternativeName>
    <alternativeName>
        <fullName evidence="10">Protein-beta-aspartate methyltransferase</fullName>
    </alternativeName>
</protein>
<evidence type="ECO:0000256" key="6">
    <source>
        <dbReference type="ARBA" id="ARBA00022603"/>
    </source>
</evidence>
<evidence type="ECO:0000256" key="1">
    <source>
        <dbReference type="ARBA" id="ARBA00004496"/>
    </source>
</evidence>
<reference evidence="12 13" key="1">
    <citation type="submission" date="2024-06" db="EMBL/GenBank/DDBJ databases">
        <title>The Natural Products Discovery Center: Release of the First 8490 Sequenced Strains for Exploring Actinobacteria Biosynthetic Diversity.</title>
        <authorList>
            <person name="Kalkreuter E."/>
            <person name="Kautsar S.A."/>
            <person name="Yang D."/>
            <person name="Bader C.D."/>
            <person name="Teijaro C.N."/>
            <person name="Fluegel L."/>
            <person name="Davis C.M."/>
            <person name="Simpson J.R."/>
            <person name="Lauterbach L."/>
            <person name="Steele A.D."/>
            <person name="Gui C."/>
            <person name="Meng S."/>
            <person name="Li G."/>
            <person name="Viehrig K."/>
            <person name="Ye F."/>
            <person name="Su P."/>
            <person name="Kiefer A.F."/>
            <person name="Nichols A."/>
            <person name="Cepeda A.J."/>
            <person name="Yan W."/>
            <person name="Fan B."/>
            <person name="Jiang Y."/>
            <person name="Adhikari A."/>
            <person name="Zheng C.-J."/>
            <person name="Schuster L."/>
            <person name="Cowan T.M."/>
            <person name="Smanski M.J."/>
            <person name="Chevrette M.G."/>
            <person name="De Carvalho L.P.S."/>
            <person name="Shen B."/>
        </authorList>
    </citation>
    <scope>NUCLEOTIDE SEQUENCE [LARGE SCALE GENOMIC DNA]</scope>
    <source>
        <strain evidence="12 13">NPDC047833</strain>
    </source>
</reference>
<dbReference type="Gene3D" id="3.40.50.150">
    <property type="entry name" value="Vaccinia Virus protein VP39"/>
    <property type="match status" value="1"/>
</dbReference>